<keyword evidence="13" id="KW-1185">Reference proteome</keyword>
<dbReference type="EMBL" id="NBSH01000003">
    <property type="protein sequence ID" value="ORX39337.1"/>
    <property type="molecule type" value="Genomic_DNA"/>
</dbReference>
<dbReference type="RefSeq" id="XP_021873200.1">
    <property type="nucleotide sequence ID" value="XM_022015161.1"/>
</dbReference>
<keyword evidence="6" id="KW-0256">Endoplasmic reticulum</keyword>
<comment type="subcellular location">
    <subcellularLocation>
        <location evidence="1">Endoplasmic reticulum membrane</location>
        <topology evidence="1">Multi-pass membrane protein</topology>
    </subcellularLocation>
</comment>
<evidence type="ECO:0000256" key="8">
    <source>
        <dbReference type="ARBA" id="ARBA00023136"/>
    </source>
</evidence>
<comment type="similarity">
    <text evidence="3">Belongs to the PIGS family.</text>
</comment>
<feature type="region of interest" description="Disordered" evidence="10">
    <location>
        <begin position="583"/>
        <end position="682"/>
    </location>
</feature>
<evidence type="ECO:0000256" key="7">
    <source>
        <dbReference type="ARBA" id="ARBA00022989"/>
    </source>
</evidence>
<dbReference type="FunCoup" id="A0A1Y1UP64">
    <property type="interactions" value="528"/>
</dbReference>
<evidence type="ECO:0000256" key="1">
    <source>
        <dbReference type="ARBA" id="ARBA00004477"/>
    </source>
</evidence>
<keyword evidence="4" id="KW-0337">GPI-anchor biosynthesis</keyword>
<evidence type="ECO:0000256" key="3">
    <source>
        <dbReference type="ARBA" id="ARBA00005316"/>
    </source>
</evidence>
<feature type="compositionally biased region" description="Polar residues" evidence="10">
    <location>
        <begin position="613"/>
        <end position="622"/>
    </location>
</feature>
<proteinExistence type="inferred from homology"/>
<feature type="region of interest" description="Disordered" evidence="10">
    <location>
        <begin position="1"/>
        <end position="22"/>
    </location>
</feature>
<keyword evidence="8 11" id="KW-0472">Membrane</keyword>
<name>A0A1Y1UP64_9TREE</name>
<dbReference type="OrthoDB" id="28748at2759"/>
<keyword evidence="5 11" id="KW-0812">Transmembrane</keyword>
<dbReference type="GeneID" id="33556969"/>
<protein>
    <submittedName>
        <fullName evidence="12">Phosphatidylinositol-glycan biosynthesis class S protein</fullName>
    </submittedName>
</protein>
<comment type="caution">
    <text evidence="12">The sequence shown here is derived from an EMBL/GenBank/DDBJ whole genome shotgun (WGS) entry which is preliminary data.</text>
</comment>
<dbReference type="STRING" id="4999.A0A1Y1UP64"/>
<evidence type="ECO:0000256" key="10">
    <source>
        <dbReference type="SAM" id="MobiDB-lite"/>
    </source>
</evidence>
<reference evidence="12 13" key="1">
    <citation type="submission" date="2017-03" db="EMBL/GenBank/DDBJ databases">
        <title>Widespread Adenine N6-methylation of Active Genes in Fungi.</title>
        <authorList>
            <consortium name="DOE Joint Genome Institute"/>
            <person name="Mondo S.J."/>
            <person name="Dannebaum R.O."/>
            <person name="Kuo R.C."/>
            <person name="Louie K.B."/>
            <person name="Bewick A.J."/>
            <person name="Labutti K."/>
            <person name="Haridas S."/>
            <person name="Kuo A."/>
            <person name="Salamov A."/>
            <person name="Ahrendt S.R."/>
            <person name="Lau R."/>
            <person name="Bowen B.P."/>
            <person name="Lipzen A."/>
            <person name="Sullivan W."/>
            <person name="Andreopoulos W.B."/>
            <person name="Clum A."/>
            <person name="Lindquist E."/>
            <person name="Daum C."/>
            <person name="Northen T.R."/>
            <person name="Ramamoorthy G."/>
            <person name="Schmitz R.J."/>
            <person name="Gryganskyi A."/>
            <person name="Culley D."/>
            <person name="Magnuson J."/>
            <person name="James T.Y."/>
            <person name="O'Malley M.A."/>
            <person name="Stajich J.E."/>
            <person name="Spatafora J.W."/>
            <person name="Visel A."/>
            <person name="Grigoriev I.V."/>
        </authorList>
    </citation>
    <scope>NUCLEOTIDE SEQUENCE [LARGE SCALE GENOMIC DNA]</scope>
    <source>
        <strain evidence="12 13">NRRL Y-17943</strain>
    </source>
</reference>
<feature type="compositionally biased region" description="Basic and acidic residues" evidence="10">
    <location>
        <begin position="1"/>
        <end position="17"/>
    </location>
</feature>
<evidence type="ECO:0000256" key="5">
    <source>
        <dbReference type="ARBA" id="ARBA00022692"/>
    </source>
</evidence>
<sequence length="682" mass="75909">MKVKGEEENGLEQRHPLPSEITNAFNPSHTRRLLVILAFPLILLLGAPIWWYTTSIERLPLPRERIAALESAIPVDSRSNIVFTADNEAFPAPAAGRPKHSSKDILLHLAEEVTKSVDGLLGQAGPATRRRRHWDLLVGQGKSSRSPLRVHIKVSNRANTSFPLRPYVQAAEVGSFGDNPRPGTLVVPVHPSQVGDRHLPIHYKMAISDALVALLPPYRTPPTVPLRALKYAPNITLSFVVLNEDSTEGSFVQSWDISSAINDHILPHLEPLKDIFKFDIESQILYHAPLTFEPHLGAHSADTHPSVGGVMPDEEGIVDLATVRNEDIHNPYWYIGEEEMKIFINSESWSLDSGSTNNPVLRMLLYVPNVKHRPMRTSVSDARSFLIPQYGAVVLLNPPSSTFTNLHLPLAALHAPFHLFTQHLYSLLDLPSIPSGIAPSPPSSHLVPERPFAQPLTPWQVEHIMRVRARENSLEARRTLSGISRLVSKIKEMKVGKGVRDKVQGAVERLEKMDKTRDTRQAFILSRDAAALASQAFFDPSMMGLLYFPDEHKFAVYTPLFAPIAVPMIVAILRELLAWRKRRKTQKSQKEAPAVSTSLNSEMPEDSMDDQNSKNVNDQESASIFERSQGDRESRQSSAPADDRSDIDDGVESVLLISEVGHRSRGGHNLRSRASLHSPSSR</sequence>
<dbReference type="UniPathway" id="UPA00196"/>
<keyword evidence="9" id="KW-0325">Glycoprotein</keyword>
<evidence type="ECO:0000256" key="11">
    <source>
        <dbReference type="SAM" id="Phobius"/>
    </source>
</evidence>
<dbReference type="GO" id="GO:0016255">
    <property type="term" value="P:attachment of GPI anchor to protein"/>
    <property type="evidence" value="ECO:0007669"/>
    <property type="project" value="InterPro"/>
</dbReference>
<evidence type="ECO:0000256" key="2">
    <source>
        <dbReference type="ARBA" id="ARBA00004687"/>
    </source>
</evidence>
<dbReference type="InterPro" id="IPR019540">
    <property type="entry name" value="PtdIno-glycan_biosynth_class_S"/>
</dbReference>
<dbReference type="AlphaFoldDB" id="A0A1Y1UP64"/>
<evidence type="ECO:0000256" key="9">
    <source>
        <dbReference type="ARBA" id="ARBA00023180"/>
    </source>
</evidence>
<dbReference type="Pfam" id="PF10510">
    <property type="entry name" value="PIG-S"/>
    <property type="match status" value="2"/>
</dbReference>
<comment type="pathway">
    <text evidence="2">Glycolipid biosynthesis; glycosylphosphatidylinositol-anchor biosynthesis.</text>
</comment>
<evidence type="ECO:0000313" key="12">
    <source>
        <dbReference type="EMBL" id="ORX39337.1"/>
    </source>
</evidence>
<evidence type="ECO:0000256" key="4">
    <source>
        <dbReference type="ARBA" id="ARBA00022502"/>
    </source>
</evidence>
<accession>A0A1Y1UP64</accession>
<dbReference type="InParanoid" id="A0A1Y1UP64"/>
<dbReference type="GO" id="GO:0042765">
    <property type="term" value="C:GPI-anchor transamidase complex"/>
    <property type="evidence" value="ECO:0007669"/>
    <property type="project" value="InterPro"/>
</dbReference>
<evidence type="ECO:0000313" key="13">
    <source>
        <dbReference type="Proteomes" id="UP000193218"/>
    </source>
</evidence>
<feature type="transmembrane region" description="Helical" evidence="11">
    <location>
        <begin position="554"/>
        <end position="577"/>
    </location>
</feature>
<feature type="transmembrane region" description="Helical" evidence="11">
    <location>
        <begin position="33"/>
        <end position="53"/>
    </location>
</feature>
<evidence type="ECO:0000256" key="6">
    <source>
        <dbReference type="ARBA" id="ARBA00022824"/>
    </source>
</evidence>
<keyword evidence="7 11" id="KW-1133">Transmembrane helix</keyword>
<dbReference type="PANTHER" id="PTHR21072">
    <property type="entry name" value="GPI TRANSAMIDASE COMPONENT PIG-S"/>
    <property type="match status" value="1"/>
</dbReference>
<dbReference type="PANTHER" id="PTHR21072:SF13">
    <property type="entry name" value="GPI TRANSAMIDASE COMPONENT PIG-S"/>
    <property type="match status" value="1"/>
</dbReference>
<dbReference type="Proteomes" id="UP000193218">
    <property type="component" value="Unassembled WGS sequence"/>
</dbReference>
<gene>
    <name evidence="12" type="ORF">BD324DRAFT_619292</name>
</gene>
<dbReference type="GO" id="GO:0006506">
    <property type="term" value="P:GPI anchor biosynthetic process"/>
    <property type="evidence" value="ECO:0007669"/>
    <property type="project" value="UniProtKB-UniPathway"/>
</dbReference>
<organism evidence="12 13">
    <name type="scientific">Kockovaella imperatae</name>
    <dbReference type="NCBI Taxonomy" id="4999"/>
    <lineage>
        <taxon>Eukaryota</taxon>
        <taxon>Fungi</taxon>
        <taxon>Dikarya</taxon>
        <taxon>Basidiomycota</taxon>
        <taxon>Agaricomycotina</taxon>
        <taxon>Tremellomycetes</taxon>
        <taxon>Tremellales</taxon>
        <taxon>Cuniculitremaceae</taxon>
        <taxon>Kockovaella</taxon>
    </lineage>
</organism>